<evidence type="ECO:0000313" key="3">
    <source>
        <dbReference type="Proteomes" id="UP001339911"/>
    </source>
</evidence>
<sequence length="356" mass="36427">MSTLRSGAERDDGTGARSDAVPGRDGTLTGREDPHLDPTPDPDPAVVDADELLLDALGRGGAVPGGDPLAGALAAWRAELDADLPAFDLDGALALATPHRVGEGPDGIHPPRPAVPARRPRPGASASRSPAERRPGAGPDTARTAAGRPRPFRPPVRPGRLVRRLVLSGVVGVVVTALLGLGVNHAGPASPLWPVAAAVYPDRSAVRAAEHTIQLAREALAEHRYARARAELDRAAVQVTEIRDPAEAGRLRTEIERVRLGLPGAADHSEAPAGERSTPARPAPTTPAAGRTPAPGRTPGGAAPPTVRSGPAQPPPASPSGRQLLPLPVPPVLPSLLPSGLPLLPSGCVLLCPPDD</sequence>
<accession>A0ABU7SF85</accession>
<organism evidence="2 3">
    <name type="scientific">Plantactinospora veratri</name>
    <dbReference type="NCBI Taxonomy" id="1436122"/>
    <lineage>
        <taxon>Bacteria</taxon>
        <taxon>Bacillati</taxon>
        <taxon>Actinomycetota</taxon>
        <taxon>Actinomycetes</taxon>
        <taxon>Micromonosporales</taxon>
        <taxon>Micromonosporaceae</taxon>
        <taxon>Plantactinospora</taxon>
    </lineage>
</organism>
<dbReference type="RefSeq" id="WP_331208519.1">
    <property type="nucleotide sequence ID" value="NZ_JAZGQL010000009.1"/>
</dbReference>
<gene>
    <name evidence="2" type="ORF">V1634_15520</name>
</gene>
<dbReference type="Proteomes" id="UP001339911">
    <property type="component" value="Unassembled WGS sequence"/>
</dbReference>
<evidence type="ECO:0000256" key="1">
    <source>
        <dbReference type="SAM" id="MobiDB-lite"/>
    </source>
</evidence>
<feature type="compositionally biased region" description="Low complexity" evidence="1">
    <location>
        <begin position="286"/>
        <end position="311"/>
    </location>
</feature>
<dbReference type="EMBL" id="JAZGQL010000009">
    <property type="protein sequence ID" value="MEE6308237.1"/>
    <property type="molecule type" value="Genomic_DNA"/>
</dbReference>
<evidence type="ECO:0008006" key="4">
    <source>
        <dbReference type="Google" id="ProtNLM"/>
    </source>
</evidence>
<evidence type="ECO:0000313" key="2">
    <source>
        <dbReference type="EMBL" id="MEE6308237.1"/>
    </source>
</evidence>
<reference evidence="2 3" key="1">
    <citation type="submission" date="2024-01" db="EMBL/GenBank/DDBJ databases">
        <title>Genome insights into Plantactinospora veratri sp. nov.</title>
        <authorList>
            <person name="Wang L."/>
        </authorList>
    </citation>
    <scope>NUCLEOTIDE SEQUENCE [LARGE SCALE GENOMIC DNA]</scope>
    <source>
        <strain evidence="2 3">NEAU-FHS4</strain>
    </source>
</reference>
<protein>
    <recommendedName>
        <fullName evidence="4">Anti-sigma-D factor RsdA sigma factor binding region domain-containing protein</fullName>
    </recommendedName>
</protein>
<name>A0ABU7SF85_9ACTN</name>
<feature type="region of interest" description="Disordered" evidence="1">
    <location>
        <begin position="98"/>
        <end position="155"/>
    </location>
</feature>
<feature type="region of interest" description="Disordered" evidence="1">
    <location>
        <begin position="262"/>
        <end position="333"/>
    </location>
</feature>
<proteinExistence type="predicted"/>
<keyword evidence="3" id="KW-1185">Reference proteome</keyword>
<feature type="region of interest" description="Disordered" evidence="1">
    <location>
        <begin position="1"/>
        <end position="47"/>
    </location>
</feature>
<comment type="caution">
    <text evidence="2">The sequence shown here is derived from an EMBL/GenBank/DDBJ whole genome shotgun (WGS) entry which is preliminary data.</text>
</comment>